<gene>
    <name evidence="2" type="ORF">FHX42_002520</name>
</gene>
<dbReference type="EMBL" id="JACGWZ010000003">
    <property type="protein sequence ID" value="MBA8825169.1"/>
    <property type="molecule type" value="Genomic_DNA"/>
</dbReference>
<evidence type="ECO:0000313" key="2">
    <source>
        <dbReference type="EMBL" id="MBA8825169.1"/>
    </source>
</evidence>
<sequence length="50" mass="5226">MDVGAALSAFGQAPELVQQREDLLDDPPHGLVGVPGAATADQWLNPSLEQ</sequence>
<organism evidence="2 3">
    <name type="scientific">Halosaccharopolyspora lacisalsi</name>
    <dbReference type="NCBI Taxonomy" id="1000566"/>
    <lineage>
        <taxon>Bacteria</taxon>
        <taxon>Bacillati</taxon>
        <taxon>Actinomycetota</taxon>
        <taxon>Actinomycetes</taxon>
        <taxon>Pseudonocardiales</taxon>
        <taxon>Pseudonocardiaceae</taxon>
        <taxon>Halosaccharopolyspora</taxon>
    </lineage>
</organism>
<evidence type="ECO:0000313" key="3">
    <source>
        <dbReference type="Proteomes" id="UP000569329"/>
    </source>
</evidence>
<reference evidence="2 3" key="1">
    <citation type="submission" date="2020-07" db="EMBL/GenBank/DDBJ databases">
        <title>Sequencing the genomes of 1000 actinobacteria strains.</title>
        <authorList>
            <person name="Klenk H.-P."/>
        </authorList>
    </citation>
    <scope>NUCLEOTIDE SEQUENCE [LARGE SCALE GENOMIC DNA]</scope>
    <source>
        <strain evidence="2 3">DSM 45975</strain>
    </source>
</reference>
<dbReference type="Proteomes" id="UP000569329">
    <property type="component" value="Unassembled WGS sequence"/>
</dbReference>
<name>A0A839DWN3_9PSEU</name>
<dbReference type="AlphaFoldDB" id="A0A839DWN3"/>
<keyword evidence="3" id="KW-1185">Reference proteome</keyword>
<proteinExistence type="predicted"/>
<evidence type="ECO:0000256" key="1">
    <source>
        <dbReference type="SAM" id="MobiDB-lite"/>
    </source>
</evidence>
<accession>A0A839DWN3</accession>
<feature type="region of interest" description="Disordered" evidence="1">
    <location>
        <begin position="24"/>
        <end position="50"/>
    </location>
</feature>
<protein>
    <submittedName>
        <fullName evidence="2">Uncharacterized protein</fullName>
    </submittedName>
</protein>
<comment type="caution">
    <text evidence="2">The sequence shown here is derived from an EMBL/GenBank/DDBJ whole genome shotgun (WGS) entry which is preliminary data.</text>
</comment>